<dbReference type="FunFam" id="1.20.900.10:FF:000004">
    <property type="entry name" value="Rho guanine nucleotide exchange factor 2"/>
    <property type="match status" value="1"/>
</dbReference>
<protein>
    <recommendedName>
        <fullName evidence="16">Rho guanine nucleotide exchange factor 28</fullName>
    </recommendedName>
</protein>
<dbReference type="CDD" id="cd14680">
    <property type="entry name" value="PH_p190RhoGEF"/>
    <property type="match status" value="1"/>
</dbReference>
<dbReference type="InterPro" id="IPR001849">
    <property type="entry name" value="PH_domain"/>
</dbReference>
<evidence type="ECO:0000259" key="12">
    <source>
        <dbReference type="PROSITE" id="PS50010"/>
    </source>
</evidence>
<sequence length="1643" mass="186597">MAQIWLDVVPSRFRFGTGFEEHHVQLHNHVSRSEDEELYVVVQGSRLTHVAAATTGDDGQTIHFIIPGHDLPEAVSVTPYRCLEGRVVRCEGESSVQYVKDVVQDMAEYLNSSSHGPPSYPDIQKIFFEWTKRDGQFGDIRDKLKLLDEKITIAMANLAYPPEWTEQTGQHHRTAYDSQHSKQLLHLAEHLGLVHLSGFVTYQLKSQRAWTLPKQDAETILSIPQRENLSPEPCVGVCCIWSNSSSILRFCPGKSTFTLTLRNSSDKSSHETILLTFRERLKDPSTLTRVRACKVCGDEDHEGTKTLNGTDVPRELCVEETQKYNGVKEPSVPSLDADRFGVCPSMLSDAEKNFTNDQDDTSESDCAGKTLHISGVTKTDSQLWDTEDTSHNPMDCSPVDIVDLSPGLVALELTSEDDSTDTTSPVSPFLLDVDKNNGKDSSPSSPLTYTRSQSASSCERTAKEPKQDVRLRSYSYSSSKIGFRRDQSARDVSPDHMDSVSYGRSLLQALSLSKSLSLLHSCKQKPSVSELSHEKREISFRRRAQSAEDACSLELVQSLQHLTLSEFLKEIEEEEQDKYNMPVKVESDKHKVIRTFSFLKSRMSTTRNKSKGKKDREAKHRQLNGHRFSTGACLGPIVCVVCDKPATGKDFFHCSVCTAIVHKSCKESIPPCLKTFQSKYAVPMIKNKTASLPQNFTVRESPPQFFPSPSCLPAVTLDDNRDIGPQPGPFLRSPERLENELSESESDYSKATSSTEEPATTPGSTSDFLSEDCVDAYIFKDILLDAAQYEAESWSSSVDHRFCKKQDKKCVKRQDVIYELMQTEIHHLQTLHVMAEVFRRGVKEEVQLDAEALERLFPCLDQLLLLHHGFFSALKERRQNSQSPGQNPQSPGQNHYLIQQIGDVLLQQFSDENGKRMARLYGEFCSHHMEAVGFFKQLQLNNKKFQNFIKQQGNNYLVRRREIPECILLVTQRITKYPVLLERILQYTLADSEEHADLSKALALIREVIAEVDLTVCNHERHQRLQEVWTRMENRSAAKLKNGHTFRKQDMMRPGQKLTHEGVLLWKSATGRLKDVLALLLTDTLIFLQEKDQKFVFAAVDQKPAVIALQKLIVREVANEERGMFLISASSAGPEMYEVHTSSKDERNTWMRLIREAVENCPEEEQDYTSESEEEKRAADARIQKIHRLQESLMSYDHQICSSLEEKLQLYTELSAVSVKNGNAPEPRLLVPLQENPPQATVLLSAALREAEKLKKLLSPKTYSPPGGSVESDFETSPVSHLEVSFSSATDPEAKEKIWSKDDSDSFYLMETQKKDMNSKVSQSVLSLTQLLYSLKAAVTLQDSWYEVQRLLQSESERPSPRPQRRSHFSSVRGNTLQEQEKQRNLEKRREEVATAQRLQDQLRQEKERWERDCWTREGLQLEQERRIEEREGLCHLEAERLRREREELDAQLEEYQQSLERLREGQKSVKRERERLENRHKRLQLCKDRDQRDTGTTHMVIPLEAHSSADPDDESSVFVNAANSGINNRHANHRENDPSTHNCLNVLLARSNSRRHPSAPSTPHPESGPGWVMGPGYFSSPTGGLENKPIPSDHRDGYIREAWPTAADSCFTLSHHTDSLQLFSAAADSSGEEPKEETVVYL</sequence>
<reference evidence="14 15" key="1">
    <citation type="submission" date="2024-04" db="EMBL/GenBank/DDBJ databases">
        <authorList>
            <person name="Waldvogel A.-M."/>
            <person name="Schoenle A."/>
        </authorList>
    </citation>
    <scope>NUCLEOTIDE SEQUENCE [LARGE SCALE GENOMIC DNA]</scope>
</reference>
<evidence type="ECO:0000256" key="6">
    <source>
        <dbReference type="ARBA" id="ARBA00022771"/>
    </source>
</evidence>
<dbReference type="SMART" id="SM00325">
    <property type="entry name" value="RhoGEF"/>
    <property type="match status" value="1"/>
</dbReference>
<feature type="region of interest" description="Disordered" evidence="10">
    <location>
        <begin position="723"/>
        <end position="767"/>
    </location>
</feature>
<feature type="domain" description="DH" evidence="12">
    <location>
        <begin position="812"/>
        <end position="1015"/>
    </location>
</feature>
<keyword evidence="3" id="KW-0597">Phosphoprotein</keyword>
<feature type="region of interest" description="Disordered" evidence="10">
    <location>
        <begin position="414"/>
        <end position="469"/>
    </location>
</feature>
<keyword evidence="15" id="KW-1185">Reference proteome</keyword>
<feature type="region of interest" description="Disordered" evidence="10">
    <location>
        <begin position="1353"/>
        <end position="1398"/>
    </location>
</feature>
<dbReference type="Gene3D" id="3.30.60.20">
    <property type="match status" value="1"/>
</dbReference>
<dbReference type="Pfam" id="PF00621">
    <property type="entry name" value="RhoGEF"/>
    <property type="match status" value="1"/>
</dbReference>
<name>A0AAV2IS92_KNICA</name>
<dbReference type="InterPro" id="IPR011993">
    <property type="entry name" value="PH-like_dom_sf"/>
</dbReference>
<evidence type="ECO:0000256" key="5">
    <source>
        <dbReference type="ARBA" id="ARBA00022723"/>
    </source>
</evidence>
<evidence type="ECO:0000313" key="15">
    <source>
        <dbReference type="Proteomes" id="UP001497482"/>
    </source>
</evidence>
<keyword evidence="4" id="KW-0344">Guanine-nucleotide releasing factor</keyword>
<evidence type="ECO:0000256" key="7">
    <source>
        <dbReference type="ARBA" id="ARBA00022833"/>
    </source>
</evidence>
<keyword evidence="5" id="KW-0479">Metal-binding</keyword>
<dbReference type="PANTHER" id="PTHR13944">
    <property type="entry name" value="AGAP007712-PA"/>
    <property type="match status" value="1"/>
</dbReference>
<keyword evidence="8 9" id="KW-0175">Coiled coil</keyword>
<feature type="compositionally biased region" description="Basic and acidic residues" evidence="10">
    <location>
        <begin position="460"/>
        <end position="469"/>
    </location>
</feature>
<dbReference type="InterPro" id="IPR046349">
    <property type="entry name" value="C1-like_sf"/>
</dbReference>
<dbReference type="CDD" id="cd00160">
    <property type="entry name" value="RhoGEF"/>
    <property type="match status" value="1"/>
</dbReference>
<dbReference type="SUPFAM" id="SSF57889">
    <property type="entry name" value="Cysteine-rich domain"/>
    <property type="match status" value="1"/>
</dbReference>
<organism evidence="14 15">
    <name type="scientific">Knipowitschia caucasica</name>
    <name type="common">Caucasian dwarf goby</name>
    <name type="synonym">Pomatoschistus caucasicus</name>
    <dbReference type="NCBI Taxonomy" id="637954"/>
    <lineage>
        <taxon>Eukaryota</taxon>
        <taxon>Metazoa</taxon>
        <taxon>Chordata</taxon>
        <taxon>Craniata</taxon>
        <taxon>Vertebrata</taxon>
        <taxon>Euteleostomi</taxon>
        <taxon>Actinopterygii</taxon>
        <taxon>Neopterygii</taxon>
        <taxon>Teleostei</taxon>
        <taxon>Neoteleostei</taxon>
        <taxon>Acanthomorphata</taxon>
        <taxon>Gobiaria</taxon>
        <taxon>Gobiiformes</taxon>
        <taxon>Gobioidei</taxon>
        <taxon>Gobiidae</taxon>
        <taxon>Gobiinae</taxon>
        <taxon>Knipowitschia</taxon>
    </lineage>
</organism>
<dbReference type="InterPro" id="IPR041020">
    <property type="entry name" value="PH_16"/>
</dbReference>
<evidence type="ECO:0008006" key="16">
    <source>
        <dbReference type="Google" id="ProtNLM"/>
    </source>
</evidence>
<evidence type="ECO:0000256" key="1">
    <source>
        <dbReference type="ARBA" id="ARBA00004496"/>
    </source>
</evidence>
<dbReference type="InterPro" id="IPR000219">
    <property type="entry name" value="DH_dom"/>
</dbReference>
<evidence type="ECO:0000256" key="9">
    <source>
        <dbReference type="SAM" id="Coils"/>
    </source>
</evidence>
<feature type="domain" description="PH" evidence="11">
    <location>
        <begin position="1057"/>
        <end position="1159"/>
    </location>
</feature>
<dbReference type="SUPFAM" id="SSF48065">
    <property type="entry name" value="DBL homology domain (DH-domain)"/>
    <property type="match status" value="1"/>
</dbReference>
<dbReference type="PROSITE" id="PS50081">
    <property type="entry name" value="ZF_DAG_PE_2"/>
    <property type="match status" value="1"/>
</dbReference>
<dbReference type="GO" id="GO:0008270">
    <property type="term" value="F:zinc ion binding"/>
    <property type="evidence" value="ECO:0007669"/>
    <property type="project" value="UniProtKB-KW"/>
</dbReference>
<dbReference type="InterPro" id="IPR035899">
    <property type="entry name" value="DBL_dom_sf"/>
</dbReference>
<evidence type="ECO:0000256" key="4">
    <source>
        <dbReference type="ARBA" id="ARBA00022658"/>
    </source>
</evidence>
<evidence type="ECO:0000256" key="8">
    <source>
        <dbReference type="ARBA" id="ARBA00023054"/>
    </source>
</evidence>
<comment type="subcellular location">
    <subcellularLocation>
        <location evidence="1">Cytoplasm</location>
    </subcellularLocation>
</comment>
<dbReference type="GO" id="GO:0035023">
    <property type="term" value="P:regulation of Rho protein signal transduction"/>
    <property type="evidence" value="ECO:0007669"/>
    <property type="project" value="TreeGrafter"/>
</dbReference>
<dbReference type="Pfam" id="PF17838">
    <property type="entry name" value="PH_16"/>
    <property type="match status" value="1"/>
</dbReference>
<dbReference type="FunFam" id="2.30.29.30:FF:000021">
    <property type="entry name" value="Rho guanine nucleotide exchange factor 2"/>
    <property type="match status" value="1"/>
</dbReference>
<evidence type="ECO:0000313" key="14">
    <source>
        <dbReference type="EMBL" id="CAL1567845.1"/>
    </source>
</evidence>
<dbReference type="GO" id="GO:0005737">
    <property type="term" value="C:cytoplasm"/>
    <property type="evidence" value="ECO:0007669"/>
    <property type="project" value="UniProtKB-SubCell"/>
</dbReference>
<feature type="compositionally biased region" description="Polar residues" evidence="10">
    <location>
        <begin position="439"/>
        <end position="459"/>
    </location>
</feature>
<dbReference type="SMART" id="SM00233">
    <property type="entry name" value="PH"/>
    <property type="match status" value="1"/>
</dbReference>
<dbReference type="GO" id="GO:0005085">
    <property type="term" value="F:guanyl-nucleotide exchange factor activity"/>
    <property type="evidence" value="ECO:0007669"/>
    <property type="project" value="UniProtKB-KW"/>
</dbReference>
<feature type="compositionally biased region" description="Basic and acidic residues" evidence="10">
    <location>
        <begin position="1379"/>
        <end position="1393"/>
    </location>
</feature>
<keyword evidence="7" id="KW-0862">Zinc</keyword>
<keyword evidence="6" id="KW-0863">Zinc-finger</keyword>
<dbReference type="PROSITE" id="PS50010">
    <property type="entry name" value="DH_2"/>
    <property type="match status" value="1"/>
</dbReference>
<dbReference type="InterPro" id="IPR002219">
    <property type="entry name" value="PKC_DAG/PE"/>
</dbReference>
<feature type="compositionally biased region" description="Polar residues" evidence="10">
    <location>
        <begin position="1369"/>
        <end position="1378"/>
    </location>
</feature>
<dbReference type="Gene3D" id="1.20.900.10">
    <property type="entry name" value="Dbl homology (DH) domain"/>
    <property type="match status" value="1"/>
</dbReference>
<keyword evidence="2" id="KW-0963">Cytoplasm</keyword>
<evidence type="ECO:0000259" key="11">
    <source>
        <dbReference type="PROSITE" id="PS50003"/>
    </source>
</evidence>
<gene>
    <name evidence="14" type="ORF">KC01_LOCUS584</name>
</gene>
<dbReference type="Proteomes" id="UP001497482">
    <property type="component" value="Chromosome 1"/>
</dbReference>
<dbReference type="EMBL" id="OZ035823">
    <property type="protein sequence ID" value="CAL1567845.1"/>
    <property type="molecule type" value="Genomic_DNA"/>
</dbReference>
<dbReference type="SMART" id="SM00109">
    <property type="entry name" value="C1"/>
    <property type="match status" value="1"/>
</dbReference>
<dbReference type="Gene3D" id="2.30.29.30">
    <property type="entry name" value="Pleckstrin-homology domain (PH domain)/Phosphotyrosine-binding domain (PTB)"/>
    <property type="match status" value="1"/>
</dbReference>
<feature type="domain" description="Phorbol-ester/DAG-type" evidence="13">
    <location>
        <begin position="625"/>
        <end position="672"/>
    </location>
</feature>
<dbReference type="PROSITE" id="PS50003">
    <property type="entry name" value="PH_DOMAIN"/>
    <property type="match status" value="1"/>
</dbReference>
<proteinExistence type="predicted"/>
<feature type="coiled-coil region" evidence="9">
    <location>
        <begin position="1439"/>
        <end position="1494"/>
    </location>
</feature>
<evidence type="ECO:0000256" key="3">
    <source>
        <dbReference type="ARBA" id="ARBA00022553"/>
    </source>
</evidence>
<accession>A0AAV2IS92</accession>
<evidence type="ECO:0000256" key="2">
    <source>
        <dbReference type="ARBA" id="ARBA00022490"/>
    </source>
</evidence>
<dbReference type="SUPFAM" id="SSF50729">
    <property type="entry name" value="PH domain-like"/>
    <property type="match status" value="1"/>
</dbReference>
<feature type="compositionally biased region" description="Polar residues" evidence="10">
    <location>
        <begin position="749"/>
        <end position="767"/>
    </location>
</feature>
<dbReference type="PANTHER" id="PTHR13944:SF22">
    <property type="entry name" value="RHO GUANINE NUCLEOTIDE EXCHANGE FACTOR 28"/>
    <property type="match status" value="1"/>
</dbReference>
<evidence type="ECO:0000259" key="13">
    <source>
        <dbReference type="PROSITE" id="PS50081"/>
    </source>
</evidence>
<dbReference type="InterPro" id="IPR051632">
    <property type="entry name" value="Rho_GEF"/>
</dbReference>
<evidence type="ECO:0000256" key="10">
    <source>
        <dbReference type="SAM" id="MobiDB-lite"/>
    </source>
</evidence>
<dbReference type="InterPro" id="IPR037819">
    <property type="entry name" value="ARHGEF28_PH"/>
</dbReference>